<reference evidence="1 2" key="2">
    <citation type="submission" date="2008-10" db="EMBL/GenBank/DDBJ databases">
        <authorList>
            <person name="Fulton L."/>
            <person name="Clifton S."/>
            <person name="Fulton B."/>
            <person name="Xu J."/>
            <person name="Minx P."/>
            <person name="Pepin K.H."/>
            <person name="Johnson M."/>
            <person name="Bhonagiri V."/>
            <person name="Nash W.E."/>
            <person name="Mardis E.R."/>
            <person name="Wilson R.K."/>
        </authorList>
    </citation>
    <scope>NUCLEOTIDE SEQUENCE [LARGE SCALE GENOMIC DNA]</scope>
    <source>
        <strain evidence="1 2">DSM 18315</strain>
    </source>
</reference>
<dbReference type="EMBL" id="ABYH01000136">
    <property type="protein sequence ID" value="EEC97119.1"/>
    <property type="molecule type" value="Genomic_DNA"/>
</dbReference>
<comment type="caution">
    <text evidence="1">The sequence shown here is derived from an EMBL/GenBank/DDBJ whole genome shotgun (WGS) entry which is preliminary data.</text>
</comment>
<protein>
    <submittedName>
        <fullName evidence="1">Uncharacterized protein</fullName>
    </submittedName>
</protein>
<proteinExistence type="predicted"/>
<dbReference type="STRING" id="537006.PRABACTJOHN_01477"/>
<dbReference type="HOGENOM" id="CLU_2701438_0_0_10"/>
<evidence type="ECO:0000313" key="1">
    <source>
        <dbReference type="EMBL" id="EEC97119.1"/>
    </source>
</evidence>
<evidence type="ECO:0000313" key="2">
    <source>
        <dbReference type="Proteomes" id="UP000005510"/>
    </source>
</evidence>
<accession>B7B8X5</accession>
<name>B7B8X5_9BACT</name>
<sequence length="73" mass="8076">MRRAILTGSIDGIIPDEFISLPGFNSHNSPPNLYGSLVIRFRQSTFTPVFSSHLKTEDLTAISSLYTDCSVRS</sequence>
<reference evidence="1 2" key="1">
    <citation type="submission" date="2008-10" db="EMBL/GenBank/DDBJ databases">
        <title>Draft genome sequence of Parabacteroides johnsonii (DSM 18315).</title>
        <authorList>
            <person name="Sudarsanam P."/>
            <person name="Ley R."/>
            <person name="Guruge J."/>
            <person name="Turnbaugh P.J."/>
            <person name="Mahowald M."/>
            <person name="Liep D."/>
            <person name="Gordon J."/>
        </authorList>
    </citation>
    <scope>NUCLEOTIDE SEQUENCE [LARGE SCALE GENOMIC DNA]</scope>
    <source>
        <strain evidence="1 2">DSM 18315</strain>
    </source>
</reference>
<dbReference type="Proteomes" id="UP000005510">
    <property type="component" value="Unassembled WGS sequence"/>
</dbReference>
<gene>
    <name evidence="1" type="ORF">PRABACTJOHN_01477</name>
</gene>
<dbReference type="AlphaFoldDB" id="B7B8X5"/>
<organism evidence="1 2">
    <name type="scientific">Parabacteroides johnsonii DSM 18315</name>
    <dbReference type="NCBI Taxonomy" id="537006"/>
    <lineage>
        <taxon>Bacteria</taxon>
        <taxon>Pseudomonadati</taxon>
        <taxon>Bacteroidota</taxon>
        <taxon>Bacteroidia</taxon>
        <taxon>Bacteroidales</taxon>
        <taxon>Tannerellaceae</taxon>
        <taxon>Parabacteroides</taxon>
    </lineage>
</organism>